<feature type="signal peptide" evidence="1">
    <location>
        <begin position="1"/>
        <end position="18"/>
    </location>
</feature>
<reference evidence="2" key="1">
    <citation type="journal article" date="2023" name="Mol. Phylogenet. Evol.">
        <title>Genome-scale phylogeny and comparative genomics of the fungal order Sordariales.</title>
        <authorList>
            <person name="Hensen N."/>
            <person name="Bonometti L."/>
            <person name="Westerberg I."/>
            <person name="Brannstrom I.O."/>
            <person name="Guillou S."/>
            <person name="Cros-Aarteil S."/>
            <person name="Calhoun S."/>
            <person name="Haridas S."/>
            <person name="Kuo A."/>
            <person name="Mondo S."/>
            <person name="Pangilinan J."/>
            <person name="Riley R."/>
            <person name="LaButti K."/>
            <person name="Andreopoulos B."/>
            <person name="Lipzen A."/>
            <person name="Chen C."/>
            <person name="Yan M."/>
            <person name="Daum C."/>
            <person name="Ng V."/>
            <person name="Clum A."/>
            <person name="Steindorff A."/>
            <person name="Ohm R.A."/>
            <person name="Martin F."/>
            <person name="Silar P."/>
            <person name="Natvig D.O."/>
            <person name="Lalanne C."/>
            <person name="Gautier V."/>
            <person name="Ament-Velasquez S.L."/>
            <person name="Kruys A."/>
            <person name="Hutchinson M.I."/>
            <person name="Powell A.J."/>
            <person name="Barry K."/>
            <person name="Miller A.N."/>
            <person name="Grigoriev I.V."/>
            <person name="Debuchy R."/>
            <person name="Gladieux P."/>
            <person name="Hiltunen Thoren M."/>
            <person name="Johannesson H."/>
        </authorList>
    </citation>
    <scope>NUCLEOTIDE SEQUENCE</scope>
    <source>
        <strain evidence="2">CBS 232.78</strain>
    </source>
</reference>
<gene>
    <name evidence="2" type="ORF">B0H63DRAFT_449437</name>
</gene>
<dbReference type="EMBL" id="JAULSW010000004">
    <property type="protein sequence ID" value="KAK3385380.1"/>
    <property type="molecule type" value="Genomic_DNA"/>
</dbReference>
<evidence type="ECO:0000313" key="2">
    <source>
        <dbReference type="EMBL" id="KAK3385380.1"/>
    </source>
</evidence>
<sequence length="217" mass="23556">MKFAMFLASALYSALVCAAESPSESAVQDFGTVFGSLSNDRNVTITNLTASVLSNKPYIEYGFNVTRGTFQPAAKCFAEIENPDGWGFVSFEWMDCVAIPLRRSNSNKDDISSPDTVKFRWDQHTDGHAVLWVASNVSLNSVGGANTASLTPDVSPTPTDKPSTASPVFVLQTATHTIPASQFRNYDEYAGPEQVDVKVEDVQVCISGNVKRCNRTP</sequence>
<evidence type="ECO:0000256" key="1">
    <source>
        <dbReference type="SAM" id="SignalP"/>
    </source>
</evidence>
<comment type="caution">
    <text evidence="2">The sequence shown here is derived from an EMBL/GenBank/DDBJ whole genome shotgun (WGS) entry which is preliminary data.</text>
</comment>
<accession>A0AAE0NPZ6</accession>
<keyword evidence="3" id="KW-1185">Reference proteome</keyword>
<keyword evidence="1" id="KW-0732">Signal</keyword>
<protein>
    <submittedName>
        <fullName evidence="2">Uncharacterized protein</fullName>
    </submittedName>
</protein>
<name>A0AAE0NPZ6_9PEZI</name>
<organism evidence="2 3">
    <name type="scientific">Podospora didyma</name>
    <dbReference type="NCBI Taxonomy" id="330526"/>
    <lineage>
        <taxon>Eukaryota</taxon>
        <taxon>Fungi</taxon>
        <taxon>Dikarya</taxon>
        <taxon>Ascomycota</taxon>
        <taxon>Pezizomycotina</taxon>
        <taxon>Sordariomycetes</taxon>
        <taxon>Sordariomycetidae</taxon>
        <taxon>Sordariales</taxon>
        <taxon>Podosporaceae</taxon>
        <taxon>Podospora</taxon>
    </lineage>
</organism>
<dbReference type="AlphaFoldDB" id="A0AAE0NPZ6"/>
<evidence type="ECO:0000313" key="3">
    <source>
        <dbReference type="Proteomes" id="UP001285441"/>
    </source>
</evidence>
<proteinExistence type="predicted"/>
<reference evidence="2" key="2">
    <citation type="submission" date="2023-06" db="EMBL/GenBank/DDBJ databases">
        <authorList>
            <consortium name="Lawrence Berkeley National Laboratory"/>
            <person name="Haridas S."/>
            <person name="Hensen N."/>
            <person name="Bonometti L."/>
            <person name="Westerberg I."/>
            <person name="Brannstrom I.O."/>
            <person name="Guillou S."/>
            <person name="Cros-Aarteil S."/>
            <person name="Calhoun S."/>
            <person name="Kuo A."/>
            <person name="Mondo S."/>
            <person name="Pangilinan J."/>
            <person name="Riley R."/>
            <person name="LaButti K."/>
            <person name="Andreopoulos B."/>
            <person name="Lipzen A."/>
            <person name="Chen C."/>
            <person name="Yanf M."/>
            <person name="Daum C."/>
            <person name="Ng V."/>
            <person name="Clum A."/>
            <person name="Steindorff A."/>
            <person name="Ohm R."/>
            <person name="Martin F."/>
            <person name="Silar P."/>
            <person name="Natvig D."/>
            <person name="Lalanne C."/>
            <person name="Gautier V."/>
            <person name="Ament-velasquez S.L."/>
            <person name="Kruys A."/>
            <person name="Hutchinson M.I."/>
            <person name="Powell A.J."/>
            <person name="Barry K."/>
            <person name="Miller A.N."/>
            <person name="Grigoriev I.V."/>
            <person name="Debuchy R."/>
            <person name="Gladieux P."/>
            <person name="Thoren M.H."/>
            <person name="Johannesson H."/>
        </authorList>
    </citation>
    <scope>NUCLEOTIDE SEQUENCE</scope>
    <source>
        <strain evidence="2">CBS 232.78</strain>
    </source>
</reference>
<dbReference type="Proteomes" id="UP001285441">
    <property type="component" value="Unassembled WGS sequence"/>
</dbReference>
<feature type="chain" id="PRO_5042240374" evidence="1">
    <location>
        <begin position="19"/>
        <end position="217"/>
    </location>
</feature>